<evidence type="ECO:0000313" key="3">
    <source>
        <dbReference type="Proteomes" id="UP000241022"/>
    </source>
</evidence>
<dbReference type="AlphaFoldDB" id="A0A2R6TBU0"/>
<reference evidence="2 3" key="2">
    <citation type="submission" date="2018-04" db="EMBL/GenBank/DDBJ databases">
        <title>Transcriptomics of ammonia oxidizing archaea.</title>
        <authorList>
            <person name="Carini P."/>
        </authorList>
    </citation>
    <scope>NUCLEOTIDE SEQUENCE [LARGE SCALE GENOMIC DNA]</scope>
    <source>
        <strain evidence="2 3">U25</strain>
    </source>
</reference>
<keyword evidence="1" id="KW-1133">Transmembrane helix</keyword>
<dbReference type="Proteomes" id="UP000241022">
    <property type="component" value="Unassembled WGS sequence"/>
</dbReference>
<dbReference type="RefSeq" id="WP_048105159.1">
    <property type="nucleotide sequence ID" value="NZ_CP007026.1"/>
</dbReference>
<organism evidence="2 3">
    <name type="scientific">Candidatus Nitrosopelagicus brevis</name>
    <dbReference type="NCBI Taxonomy" id="1410606"/>
    <lineage>
        <taxon>Archaea</taxon>
        <taxon>Nitrososphaerota</taxon>
    </lineage>
</organism>
<gene>
    <name evidence="2" type="ORF">A7X95_01130</name>
</gene>
<reference evidence="3" key="1">
    <citation type="submission" date="2016-05" db="EMBL/GenBank/DDBJ databases">
        <authorList>
            <person name="Dupont C."/>
            <person name="Santoro A."/>
        </authorList>
    </citation>
    <scope>NUCLEOTIDE SEQUENCE [LARGE SCALE GENOMIC DNA]</scope>
    <source>
        <strain evidence="3">U25</strain>
    </source>
</reference>
<protein>
    <submittedName>
        <fullName evidence="2">Uncharacterized protein</fullName>
    </submittedName>
</protein>
<keyword evidence="1" id="KW-0472">Membrane</keyword>
<proteinExistence type="predicted"/>
<evidence type="ECO:0000313" key="2">
    <source>
        <dbReference type="EMBL" id="PTL87913.1"/>
    </source>
</evidence>
<feature type="transmembrane region" description="Helical" evidence="1">
    <location>
        <begin position="7"/>
        <end position="23"/>
    </location>
</feature>
<name>A0A2R6TBU0_9ARCH</name>
<keyword evidence="1" id="KW-0812">Transmembrane</keyword>
<sequence length="110" mass="11884">MINYKSYLIFLFASLAVSIGLQMILPFPYGLGAALALFIAFPLLLRRRMMSRMRGGFGGGGSGSSGGFGGGLFGQNSDKPGIKYECLVCHKVYNARECPRCGSTMKRAIF</sequence>
<dbReference type="EMBL" id="LXWN01000001">
    <property type="protein sequence ID" value="PTL87913.1"/>
    <property type="molecule type" value="Genomic_DNA"/>
</dbReference>
<keyword evidence="3" id="KW-1185">Reference proteome</keyword>
<dbReference type="GeneID" id="24816543"/>
<dbReference type="OrthoDB" id="11049at2157"/>
<comment type="caution">
    <text evidence="2">The sequence shown here is derived from an EMBL/GenBank/DDBJ whole genome shotgun (WGS) entry which is preliminary data.</text>
</comment>
<feature type="transmembrane region" description="Helical" evidence="1">
    <location>
        <begin position="29"/>
        <end position="45"/>
    </location>
</feature>
<accession>A0A2R6TBU0</accession>
<evidence type="ECO:0000256" key="1">
    <source>
        <dbReference type="SAM" id="Phobius"/>
    </source>
</evidence>